<dbReference type="Pfam" id="PF00753">
    <property type="entry name" value="Lactamase_B"/>
    <property type="match status" value="1"/>
</dbReference>
<feature type="transmembrane region" description="Helical" evidence="7">
    <location>
        <begin position="46"/>
        <end position="71"/>
    </location>
</feature>
<feature type="transmembrane region" description="Helical" evidence="7">
    <location>
        <begin position="472"/>
        <end position="500"/>
    </location>
</feature>
<feature type="transmembrane region" description="Helical" evidence="7">
    <location>
        <begin position="416"/>
        <end position="434"/>
    </location>
</feature>
<feature type="domain" description="ComEC/Rec2-related protein" evidence="9">
    <location>
        <begin position="296"/>
        <end position="564"/>
    </location>
</feature>
<dbReference type="GO" id="GO:0016787">
    <property type="term" value="F:hydrolase activity"/>
    <property type="evidence" value="ECO:0007669"/>
    <property type="project" value="UniProtKB-KW"/>
</dbReference>
<dbReference type="InterPro" id="IPR004477">
    <property type="entry name" value="ComEC_N"/>
</dbReference>
<keyword evidence="4 7" id="KW-1133">Transmembrane helix</keyword>
<comment type="caution">
    <text evidence="10">The sequence shown here is derived from an EMBL/GenBank/DDBJ whole genome shotgun (WGS) entry which is preliminary data.</text>
</comment>
<evidence type="ECO:0000259" key="9">
    <source>
        <dbReference type="Pfam" id="PF03772"/>
    </source>
</evidence>
<feature type="transmembrane region" description="Helical" evidence="7">
    <location>
        <begin position="320"/>
        <end position="340"/>
    </location>
</feature>
<dbReference type="RefSeq" id="WP_119932414.1">
    <property type="nucleotide sequence ID" value="NZ_JAAVUN010000002.1"/>
</dbReference>
<feature type="compositionally biased region" description="Low complexity" evidence="6">
    <location>
        <begin position="175"/>
        <end position="194"/>
    </location>
</feature>
<name>A0A846THU7_9MICC</name>
<comment type="subcellular location">
    <subcellularLocation>
        <location evidence="1">Cell membrane</location>
        <topology evidence="1">Multi-pass membrane protein</topology>
    </subcellularLocation>
</comment>
<evidence type="ECO:0000256" key="1">
    <source>
        <dbReference type="ARBA" id="ARBA00004651"/>
    </source>
</evidence>
<dbReference type="InterPro" id="IPR001279">
    <property type="entry name" value="Metallo-B-lactamas"/>
</dbReference>
<dbReference type="Pfam" id="PF03772">
    <property type="entry name" value="Competence"/>
    <property type="match status" value="1"/>
</dbReference>
<evidence type="ECO:0000256" key="2">
    <source>
        <dbReference type="ARBA" id="ARBA00022475"/>
    </source>
</evidence>
<feature type="domain" description="Metallo-beta-lactamase" evidence="8">
    <location>
        <begin position="637"/>
        <end position="708"/>
    </location>
</feature>
<feature type="transmembrane region" description="Helical" evidence="7">
    <location>
        <begin position="347"/>
        <end position="364"/>
    </location>
</feature>
<keyword evidence="5 7" id="KW-0472">Membrane</keyword>
<feature type="transmembrane region" description="Helical" evidence="7">
    <location>
        <begin position="604"/>
        <end position="623"/>
    </location>
</feature>
<dbReference type="PANTHER" id="PTHR30619:SF1">
    <property type="entry name" value="RECOMBINATION PROTEIN 2"/>
    <property type="match status" value="1"/>
</dbReference>
<evidence type="ECO:0000256" key="3">
    <source>
        <dbReference type="ARBA" id="ARBA00022692"/>
    </source>
</evidence>
<dbReference type="InterPro" id="IPR035681">
    <property type="entry name" value="ComA-like_MBL"/>
</dbReference>
<feature type="transmembrane region" description="Helical" evidence="7">
    <location>
        <begin position="512"/>
        <end position="532"/>
    </location>
</feature>
<organism evidence="10 11">
    <name type="scientific">Kocuria subflava</name>
    <dbReference type="NCBI Taxonomy" id="1736139"/>
    <lineage>
        <taxon>Bacteria</taxon>
        <taxon>Bacillati</taxon>
        <taxon>Actinomycetota</taxon>
        <taxon>Actinomycetes</taxon>
        <taxon>Micrococcales</taxon>
        <taxon>Micrococcaceae</taxon>
        <taxon>Kocuria</taxon>
    </lineage>
</organism>
<dbReference type="Proteomes" id="UP000521379">
    <property type="component" value="Unassembled WGS sequence"/>
</dbReference>
<gene>
    <name evidence="10" type="ORF">GTW58_01995</name>
</gene>
<feature type="transmembrane region" description="Helical" evidence="7">
    <location>
        <begin position="104"/>
        <end position="124"/>
    </location>
</feature>
<sequence length="892" mass="92253">MNSAEHHLAAPRPTVDVRLVPAAATAWGTALVLTGQNSWVDVSSGWLTVVGFVLGMGSAGGLSALGLAWIASGGKPGKLVLPDASGGLHRLSGRMQAIAVRWRMVAAGALLCLMVSGAVTATALQQEVGVDRALSDLKESQSSGAGQESSPAQGTGTNGVHRVRMQVVDRPLAWSAASTGGSSGSDDSSSRTWGQDSGEASGGVVIAVQLENGQGATVFAGDSRWRSVRSGDMVEAVVTVPPSAARDLQLRTSGAPKTVGTVERGAFIGWLDQSKRRFLAGATTLGPEAVSLLPGMTYGDRAAFDPELEQAMKDTGLTHLTAVSGSNCALVMVLAGHLVLGFGARRRTCIVAGLAALGSFVLLVGPDASVVRAAVMGTVAAVGILAGRGGTSLAALSVAVCGLLVVDPAWGRDFGFALSVCATAGIIVTGRPLIRILTQHFPAVVATAIAIPVVAQLWCAAVLTLLTPAVPVFSVVANAVVAPVVPVVTVLGLLALLAFGQPWALGHFVGQGLLTVGDLPAGFVAVTARFFAGLPGAVVPWWQPPLGPVVMACMCLVLIVLVHRWDAAISRRHVSGRVDPSHPGPPVSEQQWRALTRTRRRWRWISWSITLSAVAVLVLGWLIKPAVPTDWMAVMCDVGQGDAMLLRSASGGETATVLIDSGPDPGALRRCLRTAQVDQLDLLVLTHDHADHVAGAAGLDQQVGIQQVWWSSGTGRPPQEITEWSVAVQQPAVGQVWEHNGLRLQVLGPSGDPAPSVDSSGENNASLAIRATIQGDRDQPGVAVFAAGDMEEDGATRLIRDHGHQAGGPLDVDVLKVSHHGARNGGTRIVDATTPSLALISVGENNDYGHPHPDITTHVAGIGAVMARTDHMGTVGLYINPDGTTLDVRPLP</sequence>
<dbReference type="InterPro" id="IPR052159">
    <property type="entry name" value="Competence_DNA_uptake"/>
</dbReference>
<evidence type="ECO:0000259" key="8">
    <source>
        <dbReference type="Pfam" id="PF00753"/>
    </source>
</evidence>
<dbReference type="GO" id="GO:0005886">
    <property type="term" value="C:plasma membrane"/>
    <property type="evidence" value="ECO:0007669"/>
    <property type="project" value="UniProtKB-SubCell"/>
</dbReference>
<dbReference type="NCBIfam" id="TIGR00360">
    <property type="entry name" value="ComEC_N-term"/>
    <property type="match status" value="1"/>
</dbReference>
<feature type="region of interest" description="Disordered" evidence="6">
    <location>
        <begin position="175"/>
        <end position="198"/>
    </location>
</feature>
<dbReference type="InterPro" id="IPR036866">
    <property type="entry name" value="RibonucZ/Hydroxyglut_hydro"/>
</dbReference>
<feature type="transmembrane region" description="Helical" evidence="7">
    <location>
        <begin position="441"/>
        <end position="466"/>
    </location>
</feature>
<evidence type="ECO:0000256" key="5">
    <source>
        <dbReference type="ARBA" id="ARBA00023136"/>
    </source>
</evidence>
<evidence type="ECO:0000256" key="4">
    <source>
        <dbReference type="ARBA" id="ARBA00022989"/>
    </source>
</evidence>
<evidence type="ECO:0000313" key="10">
    <source>
        <dbReference type="EMBL" id="NKE08738.1"/>
    </source>
</evidence>
<keyword evidence="10" id="KW-0378">Hydrolase</keyword>
<dbReference type="AlphaFoldDB" id="A0A846THU7"/>
<feature type="compositionally biased region" description="Low complexity" evidence="6">
    <location>
        <begin position="140"/>
        <end position="154"/>
    </location>
</feature>
<evidence type="ECO:0000256" key="6">
    <source>
        <dbReference type="SAM" id="MobiDB-lite"/>
    </source>
</evidence>
<proteinExistence type="predicted"/>
<reference evidence="10 11" key="1">
    <citation type="submission" date="2020-02" db="EMBL/GenBank/DDBJ databases">
        <authorList>
            <person name="Sun Q."/>
        </authorList>
    </citation>
    <scope>NUCLEOTIDE SEQUENCE [LARGE SCALE GENOMIC DNA]</scope>
    <source>
        <strain evidence="10 11">YIM 13062</strain>
    </source>
</reference>
<accession>A0A846THU7</accession>
<dbReference type="CDD" id="cd07731">
    <property type="entry name" value="ComA-like_MBL-fold"/>
    <property type="match status" value="1"/>
</dbReference>
<keyword evidence="2" id="KW-1003">Cell membrane</keyword>
<evidence type="ECO:0000256" key="7">
    <source>
        <dbReference type="SAM" id="Phobius"/>
    </source>
</evidence>
<dbReference type="EMBL" id="JAAVUN010000002">
    <property type="protein sequence ID" value="NKE08738.1"/>
    <property type="molecule type" value="Genomic_DNA"/>
</dbReference>
<feature type="transmembrane region" description="Helical" evidence="7">
    <location>
        <begin position="544"/>
        <end position="562"/>
    </location>
</feature>
<dbReference type="Gene3D" id="3.60.15.10">
    <property type="entry name" value="Ribonuclease Z/Hydroxyacylglutathione hydrolase-like"/>
    <property type="match status" value="1"/>
</dbReference>
<dbReference type="PANTHER" id="PTHR30619">
    <property type="entry name" value="DNA INTERNALIZATION/COMPETENCE PROTEIN COMEC/REC2"/>
    <property type="match status" value="1"/>
</dbReference>
<protein>
    <submittedName>
        <fullName evidence="10">MBL fold metallo-hydrolase</fullName>
    </submittedName>
</protein>
<keyword evidence="11" id="KW-1185">Reference proteome</keyword>
<evidence type="ECO:0000313" key="11">
    <source>
        <dbReference type="Proteomes" id="UP000521379"/>
    </source>
</evidence>
<keyword evidence="3 7" id="KW-0812">Transmembrane</keyword>
<dbReference type="SUPFAM" id="SSF56281">
    <property type="entry name" value="Metallo-hydrolase/oxidoreductase"/>
    <property type="match status" value="1"/>
</dbReference>
<feature type="region of interest" description="Disordered" evidence="6">
    <location>
        <begin position="136"/>
        <end position="160"/>
    </location>
</feature>
<feature type="transmembrane region" description="Helical" evidence="7">
    <location>
        <begin position="393"/>
        <end position="410"/>
    </location>
</feature>